<keyword evidence="3" id="KW-1185">Reference proteome</keyword>
<feature type="compositionally biased region" description="Basic residues" evidence="1">
    <location>
        <begin position="1"/>
        <end position="14"/>
    </location>
</feature>
<organism evidence="2 3">
    <name type="scientific">Gibberella fujikuroi (strain CBS 195.34 / IMI 58289 / NRRL A-6831)</name>
    <name type="common">Bakanae and foot rot disease fungus</name>
    <name type="synonym">Fusarium fujikuroi</name>
    <dbReference type="NCBI Taxonomy" id="1279085"/>
    <lineage>
        <taxon>Eukaryota</taxon>
        <taxon>Fungi</taxon>
        <taxon>Dikarya</taxon>
        <taxon>Ascomycota</taxon>
        <taxon>Pezizomycotina</taxon>
        <taxon>Sordariomycetes</taxon>
        <taxon>Hypocreomycetidae</taxon>
        <taxon>Hypocreales</taxon>
        <taxon>Nectriaceae</taxon>
        <taxon>Fusarium</taxon>
        <taxon>Fusarium fujikuroi species complex</taxon>
    </lineage>
</organism>
<sequence length="420" mass="46281">MAPDRRHRGSSRRNNRAEPYPSAQSQPKRLQLKGLEQDVVKAQAALDKARADLRKFCVEEGQSSALLAPEPGSEEGEIKERSAPPRVGQSQRGGHNSGRGGRPYFPPKKDEKRIPEASDVLIQRIANFKGETATRYVNKSVGGGSSQFRISNGEKGMVGSVTDGSVDRYVRSMKDEQQCSAVLFTLTPVLPDRWAMIEKDKTQSLDILPTGRDPVTHKAMGLFGGHVPLAVKRTVAPGACASCGGSDHELKHCIVNCPNGDIVGCPMCNTTDHLVDKCSQWAGMTDAQKVKILVTDRAHMPSYRTSGDSWSRILHRYCMSSDFDVKVLGKGKLPWTPACARTFFKMNDGKEIKNLQKSIDNGPEDFLPPPDTSNPNVMALYKKDWKKHDLAWPPVLNVFDDALDGYFDGVGMEDLTMEEP</sequence>
<dbReference type="VEuPathDB" id="FungiDB:FFUJ_09031"/>
<gene>
    <name evidence="2" type="ORF">FFUJ_09031</name>
</gene>
<evidence type="ECO:0000313" key="3">
    <source>
        <dbReference type="Proteomes" id="UP000016800"/>
    </source>
</evidence>
<feature type="region of interest" description="Disordered" evidence="1">
    <location>
        <begin position="1"/>
        <end position="31"/>
    </location>
</feature>
<reference evidence="3" key="1">
    <citation type="journal article" date="2013" name="PLoS Pathog.">
        <title>Deciphering the cryptic genome: genome-wide analyses of the rice pathogen Fusarium fujikuroi reveal complex regulation of secondary metabolism and novel metabolites.</title>
        <authorList>
            <person name="Wiemann P."/>
            <person name="Sieber C.M."/>
            <person name="von Bargen K.W."/>
            <person name="Studt L."/>
            <person name="Niehaus E.M."/>
            <person name="Espino J.J."/>
            <person name="Huss K."/>
            <person name="Michielse C.B."/>
            <person name="Albermann S."/>
            <person name="Wagner D."/>
            <person name="Bergner S.V."/>
            <person name="Connolly L.R."/>
            <person name="Fischer A."/>
            <person name="Reuter G."/>
            <person name="Kleigrewe K."/>
            <person name="Bald T."/>
            <person name="Wingfield B.D."/>
            <person name="Ophir R."/>
            <person name="Freeman S."/>
            <person name="Hippler M."/>
            <person name="Smith K.M."/>
            <person name="Brown D.W."/>
            <person name="Proctor R.H."/>
            <person name="Munsterkotter M."/>
            <person name="Freitag M."/>
            <person name="Humpf H.U."/>
            <person name="Guldener U."/>
            <person name="Tudzynski B."/>
        </authorList>
    </citation>
    <scope>NUCLEOTIDE SEQUENCE [LARGE SCALE GENOMIC DNA]</scope>
    <source>
        <strain evidence="3">CBS 195.34 / IMI 58289 / NRRL A-6831</strain>
    </source>
</reference>
<dbReference type="AlphaFoldDB" id="S0EAZ9"/>
<accession>S0EAZ9</accession>
<dbReference type="Proteomes" id="UP000016800">
    <property type="component" value="Chromosome VII"/>
</dbReference>
<dbReference type="GeneID" id="35402505"/>
<dbReference type="EMBL" id="HF679029">
    <property type="protein sequence ID" value="CCT70942.1"/>
    <property type="molecule type" value="Genomic_DNA"/>
</dbReference>
<proteinExistence type="predicted"/>
<dbReference type="HOGENOM" id="CLU_653915_0_0_1"/>
<evidence type="ECO:0000256" key="1">
    <source>
        <dbReference type="SAM" id="MobiDB-lite"/>
    </source>
</evidence>
<feature type="region of interest" description="Disordered" evidence="1">
    <location>
        <begin position="61"/>
        <end position="115"/>
    </location>
</feature>
<dbReference type="STRING" id="1279085.S0EAZ9"/>
<protein>
    <submittedName>
        <fullName evidence="2">Uncharacterized protein</fullName>
    </submittedName>
</protein>
<name>S0EAZ9_GIBF5</name>
<dbReference type="RefSeq" id="XP_023433021.1">
    <property type="nucleotide sequence ID" value="XM_023580202.1"/>
</dbReference>
<evidence type="ECO:0000313" key="2">
    <source>
        <dbReference type="EMBL" id="CCT70942.1"/>
    </source>
</evidence>